<comment type="caution">
    <text evidence="1">The sequence shown here is derived from an EMBL/GenBank/DDBJ whole genome shotgun (WGS) entry which is preliminary data.</text>
</comment>
<reference evidence="1" key="1">
    <citation type="journal article" date="2023" name="Int. J. Syst. Evol. Microbiol.">
        <title>&lt;i&gt;Holtiella tumoricola&lt;/i&gt; gen. nov. sp. nov., isolated from a human clinical sample.</title>
        <authorList>
            <person name="Allen-Vercoe E."/>
            <person name="Daigneault M.C."/>
            <person name="Vancuren S.J."/>
            <person name="Cochrane K."/>
            <person name="O'Neal L.L."/>
            <person name="Sankaranarayanan K."/>
            <person name="Lawson P.A."/>
        </authorList>
    </citation>
    <scope>NUCLEOTIDE SEQUENCE</scope>
    <source>
        <strain evidence="1">CC70A</strain>
    </source>
</reference>
<evidence type="ECO:0000313" key="1">
    <source>
        <dbReference type="EMBL" id="MDA3732850.1"/>
    </source>
</evidence>
<dbReference type="RefSeq" id="WP_271012831.1">
    <property type="nucleotide sequence ID" value="NZ_JAQIFT010000057.1"/>
</dbReference>
<sequence length="94" mass="11494">MKKTLSYNYDLYFEPNKPITTPREFTNEIIDYCNQEKKELVIIHEGMEPIVEINTVRYVCRLGEPFRICKFFKFPINTNSYKYLGYKWVYLYKL</sequence>
<proteinExistence type="predicted"/>
<protein>
    <submittedName>
        <fullName evidence="1">Uncharacterized protein</fullName>
    </submittedName>
</protein>
<dbReference type="Proteomes" id="UP001169242">
    <property type="component" value="Unassembled WGS sequence"/>
</dbReference>
<dbReference type="AlphaFoldDB" id="A0AA42DPQ1"/>
<gene>
    <name evidence="1" type="ORF">PBV87_15340</name>
</gene>
<accession>A0AA42DPQ1</accession>
<organism evidence="1 2">
    <name type="scientific">Holtiella tumoricola</name>
    <dbReference type="NCBI Taxonomy" id="3018743"/>
    <lineage>
        <taxon>Bacteria</taxon>
        <taxon>Bacillati</taxon>
        <taxon>Bacillota</taxon>
        <taxon>Clostridia</taxon>
        <taxon>Lachnospirales</taxon>
        <taxon>Cellulosilyticaceae</taxon>
        <taxon>Holtiella</taxon>
    </lineage>
</organism>
<evidence type="ECO:0000313" key="2">
    <source>
        <dbReference type="Proteomes" id="UP001169242"/>
    </source>
</evidence>
<keyword evidence="2" id="KW-1185">Reference proteome</keyword>
<name>A0AA42DPQ1_9FIRM</name>
<dbReference type="EMBL" id="JAQIFT010000057">
    <property type="protein sequence ID" value="MDA3732850.1"/>
    <property type="molecule type" value="Genomic_DNA"/>
</dbReference>